<dbReference type="Pfam" id="PF00440">
    <property type="entry name" value="TetR_N"/>
    <property type="match status" value="1"/>
</dbReference>
<dbReference type="OrthoDB" id="9795242at2"/>
<dbReference type="InterPro" id="IPR009057">
    <property type="entry name" value="Homeodomain-like_sf"/>
</dbReference>
<evidence type="ECO:0000313" key="6">
    <source>
        <dbReference type="EMBL" id="RFM27414.1"/>
    </source>
</evidence>
<keyword evidence="2 4" id="KW-0238">DNA-binding</keyword>
<keyword evidence="1" id="KW-0805">Transcription regulation</keyword>
<comment type="caution">
    <text evidence="6">The sequence shown here is derived from an EMBL/GenBank/DDBJ whole genome shotgun (WGS) entry which is preliminary data.</text>
</comment>
<dbReference type="Proteomes" id="UP000261284">
    <property type="component" value="Unassembled WGS sequence"/>
</dbReference>
<dbReference type="Gene3D" id="1.10.10.60">
    <property type="entry name" value="Homeodomain-like"/>
    <property type="match status" value="1"/>
</dbReference>
<dbReference type="EMBL" id="QTJU01000005">
    <property type="protein sequence ID" value="RFM27414.1"/>
    <property type="molecule type" value="Genomic_DNA"/>
</dbReference>
<protein>
    <submittedName>
        <fullName evidence="6">TetR/AcrR family transcriptional regulator</fullName>
    </submittedName>
</protein>
<dbReference type="GO" id="GO:0003677">
    <property type="term" value="F:DNA binding"/>
    <property type="evidence" value="ECO:0007669"/>
    <property type="project" value="UniProtKB-UniRule"/>
</dbReference>
<dbReference type="InterPro" id="IPR036271">
    <property type="entry name" value="Tet_transcr_reg_TetR-rel_C_sf"/>
</dbReference>
<dbReference type="SUPFAM" id="SSF46689">
    <property type="entry name" value="Homeodomain-like"/>
    <property type="match status" value="1"/>
</dbReference>
<dbReference type="RefSeq" id="WP_116848172.1">
    <property type="nucleotide sequence ID" value="NZ_QTJU01000005.1"/>
</dbReference>
<evidence type="ECO:0000256" key="2">
    <source>
        <dbReference type="ARBA" id="ARBA00023125"/>
    </source>
</evidence>
<dbReference type="PROSITE" id="PS50977">
    <property type="entry name" value="HTH_TETR_2"/>
    <property type="match status" value="1"/>
</dbReference>
<reference evidence="6 7" key="1">
    <citation type="submission" date="2018-08" db="EMBL/GenBank/DDBJ databases">
        <title>Chitinophagaceae sp. K23C18032701, a novel bacterium isolated from forest soil.</title>
        <authorList>
            <person name="Wang C."/>
        </authorList>
    </citation>
    <scope>NUCLEOTIDE SEQUENCE [LARGE SCALE GENOMIC DNA]</scope>
    <source>
        <strain evidence="6 7">K23C18032701</strain>
    </source>
</reference>
<dbReference type="PANTHER" id="PTHR47506">
    <property type="entry name" value="TRANSCRIPTIONAL REGULATORY PROTEIN"/>
    <property type="match status" value="1"/>
</dbReference>
<dbReference type="SUPFAM" id="SSF48498">
    <property type="entry name" value="Tetracyclin repressor-like, C-terminal domain"/>
    <property type="match status" value="1"/>
</dbReference>
<evidence type="ECO:0000313" key="7">
    <source>
        <dbReference type="Proteomes" id="UP000261284"/>
    </source>
</evidence>
<accession>A0A3E1NHT2</accession>
<dbReference type="Gene3D" id="1.10.357.10">
    <property type="entry name" value="Tetracycline Repressor, domain 2"/>
    <property type="match status" value="1"/>
</dbReference>
<keyword evidence="7" id="KW-1185">Reference proteome</keyword>
<evidence type="ECO:0000256" key="1">
    <source>
        <dbReference type="ARBA" id="ARBA00023015"/>
    </source>
</evidence>
<proteinExistence type="predicted"/>
<sequence>MARNKAFDPEERMRLARNVFWEKGYHATSMSDLSEAMQLNPGSIYDTYGSKHALFLQCLADYAAEALADYKTAASVTNSPLKAVHCIIYRAAAKVSAGKKKMCLVPKATFELAGAHEDVLEVLRKNNQLVQLVKTLLQKAQQAGELGREKDAGVLAHVIVGNFAGFWQMHVTNENSKLLRQMADCLVQMISS</sequence>
<evidence type="ECO:0000256" key="4">
    <source>
        <dbReference type="PROSITE-ProRule" id="PRU00335"/>
    </source>
</evidence>
<feature type="domain" description="HTH tetR-type" evidence="5">
    <location>
        <begin position="6"/>
        <end position="66"/>
    </location>
</feature>
<evidence type="ECO:0000256" key="3">
    <source>
        <dbReference type="ARBA" id="ARBA00023163"/>
    </source>
</evidence>
<dbReference type="InterPro" id="IPR001647">
    <property type="entry name" value="HTH_TetR"/>
</dbReference>
<organism evidence="6 7">
    <name type="scientific">Deminuibacter soli</name>
    <dbReference type="NCBI Taxonomy" id="2291815"/>
    <lineage>
        <taxon>Bacteria</taxon>
        <taxon>Pseudomonadati</taxon>
        <taxon>Bacteroidota</taxon>
        <taxon>Chitinophagia</taxon>
        <taxon>Chitinophagales</taxon>
        <taxon>Chitinophagaceae</taxon>
        <taxon>Deminuibacter</taxon>
    </lineage>
</organism>
<dbReference type="PANTHER" id="PTHR47506:SF10">
    <property type="entry name" value="TRANSCRIPTIONAL REGULATORY PROTEIN"/>
    <property type="match status" value="1"/>
</dbReference>
<keyword evidence="3" id="KW-0804">Transcription</keyword>
<name>A0A3E1NHT2_9BACT</name>
<dbReference type="AlphaFoldDB" id="A0A3E1NHT2"/>
<feature type="DNA-binding region" description="H-T-H motif" evidence="4">
    <location>
        <begin position="29"/>
        <end position="48"/>
    </location>
</feature>
<gene>
    <name evidence="6" type="ORF">DXN05_15455</name>
</gene>
<evidence type="ECO:0000259" key="5">
    <source>
        <dbReference type="PROSITE" id="PS50977"/>
    </source>
</evidence>